<name>A0ABX0HUJ6_9BURK</name>
<dbReference type="NCBIfam" id="TIGR02203">
    <property type="entry name" value="MsbA_lipidA"/>
    <property type="match status" value="1"/>
</dbReference>
<dbReference type="InterPro" id="IPR039421">
    <property type="entry name" value="Type_1_exporter"/>
</dbReference>
<dbReference type="Gene3D" id="3.40.50.300">
    <property type="entry name" value="P-loop containing nucleotide triphosphate hydrolases"/>
    <property type="match status" value="1"/>
</dbReference>
<sequence>MNQDNSFALYRRLLQYVRPYTKVFVLGVLAMVVNAAAEASVPALLKQLIDGSFVEKDPKLAHVMPLALVALFAVRGLSDYAHTVALNSVATHVVLDLRNAVFARLLTLPLAFFDRQPSAVLMSRLTHNAQQVSPIITISLITIVKDSLTVVGLLGYMLWLNWKLSLLFFTVLPAIGWVIRSVGRRLRRYSHAQQDSVGALSHVADEVLGAQREIKVFGGQDYEQRRFAQVAGLLRRYTMKSVRTSAANGPLVQLIASLALAGIIYYATLASQSNNLTVGGFVSFFGAMALLLGPLKRLSNVNETLQRGLAAAASLFEILDAEPERDEGTRTLGRVSGHLRFEDVVFRYPNTEGNAIDRVTMEIAAGESVALVGASGSGKSTLMSLIPRFYAPDGGHILLDGVDTREVRLADLRANIALVTQHVVLFNDTIAANIAYGAPGEPTREDIERAAETAHAMEFIRELPQGLDTQIGENGARLSGGQRQRLSIARALLKDAPILLLDEATSALDTESERIVQQAIDNLKRGRTTVTIAHRLSTIANADRVIVMDQGRVAEVGTHDELLARGGLYHKLHLMQHRQSEISE</sequence>
<dbReference type="Pfam" id="PF00664">
    <property type="entry name" value="ABC_membrane"/>
    <property type="match status" value="1"/>
</dbReference>
<proteinExistence type="predicted"/>
<evidence type="ECO:0000256" key="5">
    <source>
        <dbReference type="ARBA" id="ARBA00022741"/>
    </source>
</evidence>
<keyword evidence="3" id="KW-1003">Cell membrane</keyword>
<dbReference type="InterPro" id="IPR011527">
    <property type="entry name" value="ABC1_TM_dom"/>
</dbReference>
<accession>A0ABX0HUJ6</accession>
<feature type="transmembrane region" description="Helical" evidence="11">
    <location>
        <begin position="164"/>
        <end position="183"/>
    </location>
</feature>
<evidence type="ECO:0000256" key="3">
    <source>
        <dbReference type="ARBA" id="ARBA00022475"/>
    </source>
</evidence>
<evidence type="ECO:0000313" key="15">
    <source>
        <dbReference type="Proteomes" id="UP000802098"/>
    </source>
</evidence>
<comment type="subcellular location">
    <subcellularLocation>
        <location evidence="1">Cell membrane</location>
        <topology evidence="1">Multi-pass membrane protein</topology>
    </subcellularLocation>
</comment>
<dbReference type="PROSITE" id="PS50929">
    <property type="entry name" value="ABC_TM1F"/>
    <property type="match status" value="1"/>
</dbReference>
<evidence type="ECO:0000256" key="7">
    <source>
        <dbReference type="ARBA" id="ARBA00022967"/>
    </source>
</evidence>
<feature type="transmembrane region" description="Helical" evidence="11">
    <location>
        <begin position="245"/>
        <end position="267"/>
    </location>
</feature>
<evidence type="ECO:0000256" key="8">
    <source>
        <dbReference type="ARBA" id="ARBA00022989"/>
    </source>
</evidence>
<evidence type="ECO:0000256" key="4">
    <source>
        <dbReference type="ARBA" id="ARBA00022692"/>
    </source>
</evidence>
<reference evidence="14 15" key="1">
    <citation type="submission" date="2020-03" db="EMBL/GenBank/DDBJ databases">
        <title>Rubrivivax benzoatilyticus JA2 (sequenced after 10 years sub-culturing).</title>
        <authorList>
            <person name="Gupta D."/>
            <person name="Chintalapati S."/>
            <person name="Chintalapati V.R."/>
        </authorList>
    </citation>
    <scope>NUCLEOTIDE SEQUENCE [LARGE SCALE GENOMIC DNA]</scope>
    <source>
        <strain evidence="14 15">JA2-Mal</strain>
    </source>
</reference>
<evidence type="ECO:0000256" key="6">
    <source>
        <dbReference type="ARBA" id="ARBA00022840"/>
    </source>
</evidence>
<keyword evidence="5" id="KW-0547">Nucleotide-binding</keyword>
<evidence type="ECO:0000256" key="10">
    <source>
        <dbReference type="ARBA" id="ARBA00023136"/>
    </source>
</evidence>
<comment type="caution">
    <text evidence="14">The sequence shown here is derived from an EMBL/GenBank/DDBJ whole genome shotgun (WGS) entry which is preliminary data.</text>
</comment>
<dbReference type="Gene3D" id="1.20.1560.10">
    <property type="entry name" value="ABC transporter type 1, transmembrane domain"/>
    <property type="match status" value="1"/>
</dbReference>
<dbReference type="InterPro" id="IPR003439">
    <property type="entry name" value="ABC_transporter-like_ATP-bd"/>
</dbReference>
<dbReference type="SUPFAM" id="SSF52540">
    <property type="entry name" value="P-loop containing nucleoside triphosphate hydrolases"/>
    <property type="match status" value="1"/>
</dbReference>
<dbReference type="SMART" id="SM00382">
    <property type="entry name" value="AAA"/>
    <property type="match status" value="1"/>
</dbReference>
<dbReference type="PANTHER" id="PTHR43394">
    <property type="entry name" value="ATP-DEPENDENT PERMEASE MDL1, MITOCHONDRIAL"/>
    <property type="match status" value="1"/>
</dbReference>
<feature type="transmembrane region" description="Helical" evidence="11">
    <location>
        <begin position="60"/>
        <end position="77"/>
    </location>
</feature>
<dbReference type="SUPFAM" id="SSF90123">
    <property type="entry name" value="ABC transporter transmembrane region"/>
    <property type="match status" value="1"/>
</dbReference>
<keyword evidence="4 11" id="KW-0812">Transmembrane</keyword>
<protein>
    <submittedName>
        <fullName evidence="14">Lipid A export permease/ATP-binding protein MsbA</fullName>
    </submittedName>
</protein>
<feature type="transmembrane region" description="Helical" evidence="11">
    <location>
        <begin position="135"/>
        <end position="158"/>
    </location>
</feature>
<keyword evidence="10 11" id="KW-0472">Membrane</keyword>
<keyword evidence="6" id="KW-0067">ATP-binding</keyword>
<feature type="transmembrane region" description="Helical" evidence="11">
    <location>
        <begin position="273"/>
        <end position="292"/>
    </location>
</feature>
<dbReference type="InterPro" id="IPR036640">
    <property type="entry name" value="ABC1_TM_sf"/>
</dbReference>
<evidence type="ECO:0000259" key="13">
    <source>
        <dbReference type="PROSITE" id="PS50929"/>
    </source>
</evidence>
<organism evidence="14 15">
    <name type="scientific">Rubrivivax benzoatilyticus</name>
    <dbReference type="NCBI Taxonomy" id="316997"/>
    <lineage>
        <taxon>Bacteria</taxon>
        <taxon>Pseudomonadati</taxon>
        <taxon>Pseudomonadota</taxon>
        <taxon>Betaproteobacteria</taxon>
        <taxon>Burkholderiales</taxon>
        <taxon>Sphaerotilaceae</taxon>
        <taxon>Rubrivivax</taxon>
    </lineage>
</organism>
<keyword evidence="15" id="KW-1185">Reference proteome</keyword>
<dbReference type="EMBL" id="JAAOCD010000001">
    <property type="protein sequence ID" value="NHK97459.1"/>
    <property type="molecule type" value="Genomic_DNA"/>
</dbReference>
<evidence type="ECO:0000259" key="12">
    <source>
        <dbReference type="PROSITE" id="PS50893"/>
    </source>
</evidence>
<evidence type="ECO:0000313" key="14">
    <source>
        <dbReference type="EMBL" id="NHK97459.1"/>
    </source>
</evidence>
<dbReference type="InterPro" id="IPR027417">
    <property type="entry name" value="P-loop_NTPase"/>
</dbReference>
<dbReference type="InterPro" id="IPR017871">
    <property type="entry name" value="ABC_transporter-like_CS"/>
</dbReference>
<keyword evidence="8 11" id="KW-1133">Transmembrane helix</keyword>
<evidence type="ECO:0000256" key="11">
    <source>
        <dbReference type="SAM" id="Phobius"/>
    </source>
</evidence>
<dbReference type="Pfam" id="PF00005">
    <property type="entry name" value="ABC_tran"/>
    <property type="match status" value="1"/>
</dbReference>
<feature type="domain" description="ABC transmembrane type-1" evidence="13">
    <location>
        <begin position="25"/>
        <end position="307"/>
    </location>
</feature>
<dbReference type="Proteomes" id="UP000802098">
    <property type="component" value="Unassembled WGS sequence"/>
</dbReference>
<gene>
    <name evidence="14" type="primary">msbA</name>
    <name evidence="14" type="ORF">G7087_03645</name>
</gene>
<evidence type="ECO:0000256" key="2">
    <source>
        <dbReference type="ARBA" id="ARBA00022448"/>
    </source>
</evidence>
<dbReference type="PROSITE" id="PS00211">
    <property type="entry name" value="ABC_TRANSPORTER_1"/>
    <property type="match status" value="1"/>
</dbReference>
<keyword evidence="7" id="KW-1278">Translocase</keyword>
<dbReference type="CDD" id="cd18552">
    <property type="entry name" value="ABC_6TM_MsbA_like"/>
    <property type="match status" value="1"/>
</dbReference>
<feature type="transmembrane region" description="Helical" evidence="11">
    <location>
        <begin position="20"/>
        <end position="39"/>
    </location>
</feature>
<dbReference type="RefSeq" id="WP_009856348.1">
    <property type="nucleotide sequence ID" value="NZ_JAAOCD010000001.1"/>
</dbReference>
<keyword evidence="2" id="KW-0813">Transport</keyword>
<dbReference type="InterPro" id="IPR003593">
    <property type="entry name" value="AAA+_ATPase"/>
</dbReference>
<dbReference type="PANTHER" id="PTHR43394:SF1">
    <property type="entry name" value="ATP-BINDING CASSETTE SUB-FAMILY B MEMBER 10, MITOCHONDRIAL"/>
    <property type="match status" value="1"/>
</dbReference>
<feature type="domain" description="ABC transporter" evidence="12">
    <location>
        <begin position="339"/>
        <end position="575"/>
    </location>
</feature>
<keyword evidence="9" id="KW-0445">Lipid transport</keyword>
<dbReference type="InterPro" id="IPR011917">
    <property type="entry name" value="ABC_transpr_lipidA"/>
</dbReference>
<evidence type="ECO:0000256" key="1">
    <source>
        <dbReference type="ARBA" id="ARBA00004651"/>
    </source>
</evidence>
<evidence type="ECO:0000256" key="9">
    <source>
        <dbReference type="ARBA" id="ARBA00023055"/>
    </source>
</evidence>
<dbReference type="PROSITE" id="PS50893">
    <property type="entry name" value="ABC_TRANSPORTER_2"/>
    <property type="match status" value="1"/>
</dbReference>